<evidence type="ECO:0000313" key="1">
    <source>
        <dbReference type="EMBL" id="ROP33787.1"/>
    </source>
</evidence>
<gene>
    <name evidence="1" type="ORF">EDD30_6829</name>
</gene>
<evidence type="ECO:0000313" key="2">
    <source>
        <dbReference type="Proteomes" id="UP000271683"/>
    </source>
</evidence>
<comment type="caution">
    <text evidence="1">The sequence shown here is derived from an EMBL/GenBank/DDBJ whole genome shotgun (WGS) entry which is preliminary data.</text>
</comment>
<proteinExistence type="predicted"/>
<accession>A0A3N1GU83</accession>
<protein>
    <submittedName>
        <fullName evidence="1">Uncharacterized protein</fullName>
    </submittedName>
</protein>
<organism evidence="1 2">
    <name type="scientific">Couchioplanes caeruleus</name>
    <dbReference type="NCBI Taxonomy" id="56438"/>
    <lineage>
        <taxon>Bacteria</taxon>
        <taxon>Bacillati</taxon>
        <taxon>Actinomycetota</taxon>
        <taxon>Actinomycetes</taxon>
        <taxon>Micromonosporales</taxon>
        <taxon>Micromonosporaceae</taxon>
        <taxon>Couchioplanes</taxon>
    </lineage>
</organism>
<name>A0A3N1GU83_9ACTN</name>
<reference evidence="1 2" key="1">
    <citation type="submission" date="2018-11" db="EMBL/GenBank/DDBJ databases">
        <title>Sequencing the genomes of 1000 actinobacteria strains.</title>
        <authorList>
            <person name="Klenk H.-P."/>
        </authorList>
    </citation>
    <scope>NUCLEOTIDE SEQUENCE [LARGE SCALE GENOMIC DNA]</scope>
    <source>
        <strain evidence="1 2">DSM 43634</strain>
    </source>
</reference>
<dbReference type="AlphaFoldDB" id="A0A3N1GU83"/>
<dbReference type="EMBL" id="RJKL01000001">
    <property type="protein sequence ID" value="ROP33787.1"/>
    <property type="molecule type" value="Genomic_DNA"/>
</dbReference>
<dbReference type="Proteomes" id="UP000271683">
    <property type="component" value="Unassembled WGS sequence"/>
</dbReference>
<sequence length="32" mass="3571">MEYVLVQVLIQVLSAVLIALATAAIRRVFAWL</sequence>